<name>A0ABT9TZ76_PAEHA</name>
<gene>
    <name evidence="7" type="ORF">J2T15_002120</name>
</gene>
<reference evidence="7 8" key="1">
    <citation type="submission" date="2023-07" db="EMBL/GenBank/DDBJ databases">
        <title>Sorghum-associated microbial communities from plants grown in Nebraska, USA.</title>
        <authorList>
            <person name="Schachtman D."/>
        </authorList>
    </citation>
    <scope>NUCLEOTIDE SEQUENCE [LARGE SCALE GENOMIC DNA]</scope>
    <source>
        <strain evidence="7 8">CC482</strain>
    </source>
</reference>
<organism evidence="7 8">
    <name type="scientific">Paenibacillus harenae</name>
    <dbReference type="NCBI Taxonomy" id="306543"/>
    <lineage>
        <taxon>Bacteria</taxon>
        <taxon>Bacillati</taxon>
        <taxon>Bacillota</taxon>
        <taxon>Bacilli</taxon>
        <taxon>Bacillales</taxon>
        <taxon>Paenibacillaceae</taxon>
        <taxon>Paenibacillus</taxon>
    </lineage>
</organism>
<dbReference type="PANTHER" id="PTHR43077">
    <property type="entry name" value="TRANSPORT PERMEASE YVFS-RELATED"/>
    <property type="match status" value="1"/>
</dbReference>
<keyword evidence="2 5" id="KW-0812">Transmembrane</keyword>
<comment type="subcellular location">
    <subcellularLocation>
        <location evidence="1">Membrane</location>
        <topology evidence="1">Multi-pass membrane protein</topology>
    </subcellularLocation>
</comment>
<evidence type="ECO:0000256" key="1">
    <source>
        <dbReference type="ARBA" id="ARBA00004141"/>
    </source>
</evidence>
<accession>A0ABT9TZ76</accession>
<proteinExistence type="predicted"/>
<dbReference type="InterPro" id="IPR051328">
    <property type="entry name" value="T7SS_ABC-Transporter"/>
</dbReference>
<dbReference type="EMBL" id="JAUSSU010000004">
    <property type="protein sequence ID" value="MDQ0112685.1"/>
    <property type="molecule type" value="Genomic_DNA"/>
</dbReference>
<feature type="transmembrane region" description="Helical" evidence="5">
    <location>
        <begin position="365"/>
        <end position="383"/>
    </location>
</feature>
<evidence type="ECO:0000259" key="6">
    <source>
        <dbReference type="Pfam" id="PF12698"/>
    </source>
</evidence>
<dbReference type="Pfam" id="PF12698">
    <property type="entry name" value="ABC2_membrane_3"/>
    <property type="match status" value="1"/>
</dbReference>
<feature type="transmembrane region" description="Helical" evidence="5">
    <location>
        <begin position="209"/>
        <end position="227"/>
    </location>
</feature>
<keyword evidence="4 5" id="KW-0472">Membrane</keyword>
<evidence type="ECO:0000256" key="3">
    <source>
        <dbReference type="ARBA" id="ARBA00022989"/>
    </source>
</evidence>
<dbReference type="Gene3D" id="3.40.1710.10">
    <property type="entry name" value="abc type-2 transporter like domain"/>
    <property type="match status" value="1"/>
</dbReference>
<feature type="transmembrane region" description="Helical" evidence="5">
    <location>
        <begin position="307"/>
        <end position="330"/>
    </location>
</feature>
<evidence type="ECO:0000313" key="8">
    <source>
        <dbReference type="Proteomes" id="UP001229346"/>
    </source>
</evidence>
<dbReference type="PANTHER" id="PTHR43077:SF5">
    <property type="entry name" value="PHAGE INFECTION PROTEIN"/>
    <property type="match status" value="1"/>
</dbReference>
<evidence type="ECO:0000313" key="7">
    <source>
        <dbReference type="EMBL" id="MDQ0112685.1"/>
    </source>
</evidence>
<feature type="transmembrane region" description="Helical" evidence="5">
    <location>
        <begin position="247"/>
        <end position="265"/>
    </location>
</feature>
<dbReference type="InterPro" id="IPR013525">
    <property type="entry name" value="ABC2_TM"/>
</dbReference>
<comment type="caution">
    <text evidence="7">The sequence shown here is derived from an EMBL/GenBank/DDBJ whole genome shotgun (WGS) entry which is preliminary data.</text>
</comment>
<evidence type="ECO:0000256" key="4">
    <source>
        <dbReference type="ARBA" id="ARBA00023136"/>
    </source>
</evidence>
<keyword evidence="3 5" id="KW-1133">Transmembrane helix</keyword>
<evidence type="ECO:0000256" key="2">
    <source>
        <dbReference type="ARBA" id="ARBA00022692"/>
    </source>
</evidence>
<feature type="transmembrane region" description="Helical" evidence="5">
    <location>
        <begin position="280"/>
        <end position="300"/>
    </location>
</feature>
<feature type="domain" description="ABC-2 type transporter transmembrane" evidence="6">
    <location>
        <begin position="9"/>
        <end position="381"/>
    </location>
</feature>
<dbReference type="Proteomes" id="UP001229346">
    <property type="component" value="Unassembled WGS sequence"/>
</dbReference>
<evidence type="ECO:0000256" key="5">
    <source>
        <dbReference type="SAM" id="Phobius"/>
    </source>
</evidence>
<protein>
    <submittedName>
        <fullName evidence="7">YhgE/Pip-like protein</fullName>
    </submittedName>
</protein>
<keyword evidence="8" id="KW-1185">Reference proteome</keyword>
<sequence>MSIFKNKLTLLLPVIVIVVLFIFSLTAIPSINPAPKQLPVAIVNEDEGVDIPNQGNVNMGDLIVQNAQAAASGTEAGEAPIKWIGVGSDEEVQAGLNDQQYYAALVIPADFSRNQASLRSPEPTQAHVAIYVNQGMSTMASTMASQVLNQLVDGINAKLQGELIAFFDEQGGTMSTKQAAAFAAPIVKDVTNVNVTGTHSAGGNAPFSLFQPLWMASIVGGIIFLFVKKSLKLTSPIAKLKVNLAQVLYGIVLALIAGYSFTWFADNWGLNIPQFNETALFLAISYMAFFLMISAVFSLIGIKGMAIFVIFLFFGAPLLNMPAEFLPSFYQDYVLTWLPMRFMIEGLRELFFFGQGLSMNHATTVLVWLAAISTLVLLASAFIPSRRRGTASEQ</sequence>